<comment type="subcellular location">
    <subcellularLocation>
        <location evidence="1">Endoplasmic reticulum membrane</location>
        <topology evidence="1">Single-pass membrane protein</topology>
    </subcellularLocation>
</comment>
<dbReference type="GO" id="GO:0004377">
    <property type="term" value="F:GDP-Man:Man(3)GlcNAc(2)-PP-Dol alpha-1,2-mannosyltransferase activity"/>
    <property type="evidence" value="ECO:0007669"/>
    <property type="project" value="UniProtKB-UniRule"/>
</dbReference>
<evidence type="ECO:0000256" key="3">
    <source>
        <dbReference type="ARBA" id="ARBA00009481"/>
    </source>
</evidence>
<dbReference type="UniPathway" id="UPA00378"/>
<evidence type="ECO:0000256" key="9">
    <source>
        <dbReference type="ARBA" id="ARBA00022824"/>
    </source>
</evidence>
<dbReference type="GO" id="GO:0005789">
    <property type="term" value="C:endoplasmic reticulum membrane"/>
    <property type="evidence" value="ECO:0007669"/>
    <property type="project" value="UniProtKB-SubCell"/>
</dbReference>
<evidence type="ECO:0000256" key="6">
    <source>
        <dbReference type="ARBA" id="ARBA00022676"/>
    </source>
</evidence>
<dbReference type="Gene3D" id="3.40.50.2000">
    <property type="entry name" value="Glycogen Phosphorylase B"/>
    <property type="match status" value="1"/>
</dbReference>
<dbReference type="Pfam" id="PF00534">
    <property type="entry name" value="Glycos_transf_1"/>
    <property type="match status" value="1"/>
</dbReference>
<keyword evidence="9 14" id="KW-0256">Endoplasmic reticulum</keyword>
<evidence type="ECO:0000256" key="4">
    <source>
        <dbReference type="ARBA" id="ARBA00012645"/>
    </source>
</evidence>
<dbReference type="SUPFAM" id="SSF53756">
    <property type="entry name" value="UDP-Glycosyltransferase/glycogen phosphorylase"/>
    <property type="match status" value="1"/>
</dbReference>
<comment type="similarity">
    <text evidence="3 14">Belongs to the glycosyltransferase group 1 family. Glycosyltransferase 4 subfamily.</text>
</comment>
<evidence type="ECO:0000256" key="12">
    <source>
        <dbReference type="ARBA" id="ARBA00045065"/>
    </source>
</evidence>
<dbReference type="GeneID" id="41974797"/>
<dbReference type="FunFam" id="3.40.50.2000:FF:000168">
    <property type="entry name" value="Alpha-1,2-mannosyltransferase (Alg11), putative"/>
    <property type="match status" value="1"/>
</dbReference>
<comment type="caution">
    <text evidence="18">The sequence shown here is derived from an EMBL/GenBank/DDBJ whole genome shotgun (WGS) entry which is preliminary data.</text>
</comment>
<dbReference type="InterPro" id="IPR038013">
    <property type="entry name" value="ALG11"/>
</dbReference>
<keyword evidence="10" id="KW-1133">Transmembrane helix</keyword>
<feature type="domain" description="Glycosyl transferase family 1" evidence="16">
    <location>
        <begin position="341"/>
        <end position="516"/>
    </location>
</feature>
<comment type="pathway">
    <text evidence="2 14">Protein modification; protein glycosylation.</text>
</comment>
<evidence type="ECO:0000256" key="2">
    <source>
        <dbReference type="ARBA" id="ARBA00004922"/>
    </source>
</evidence>
<gene>
    <name evidence="18" type="ORF">E0L32_007350</name>
</gene>
<dbReference type="STRING" id="1093900.A0A507API0"/>
<dbReference type="OrthoDB" id="2276068at2759"/>
<evidence type="ECO:0000256" key="10">
    <source>
        <dbReference type="ARBA" id="ARBA00022989"/>
    </source>
</evidence>
<evidence type="ECO:0000256" key="11">
    <source>
        <dbReference type="ARBA" id="ARBA00023136"/>
    </source>
</evidence>
<evidence type="ECO:0000256" key="5">
    <source>
        <dbReference type="ARBA" id="ARBA00022018"/>
    </source>
</evidence>
<keyword evidence="6 14" id="KW-0328">Glycosyltransferase</keyword>
<dbReference type="EC" id="2.4.1.131" evidence="4 14"/>
<evidence type="ECO:0000259" key="17">
    <source>
        <dbReference type="Pfam" id="PF15924"/>
    </source>
</evidence>
<evidence type="ECO:0000256" key="1">
    <source>
        <dbReference type="ARBA" id="ARBA00004389"/>
    </source>
</evidence>
<dbReference type="PANTHER" id="PTHR45919">
    <property type="entry name" value="GDP-MAN:MAN(3)GLCNAC(2)-PP-DOL ALPHA-1,2-MANNOSYLTRANSFERASE"/>
    <property type="match status" value="1"/>
</dbReference>
<dbReference type="CDD" id="cd03806">
    <property type="entry name" value="GT4_ALG11-like"/>
    <property type="match status" value="1"/>
</dbReference>
<dbReference type="AlphaFoldDB" id="A0A507API0"/>
<evidence type="ECO:0000256" key="15">
    <source>
        <dbReference type="SAM" id="MobiDB-lite"/>
    </source>
</evidence>
<dbReference type="PANTHER" id="PTHR45919:SF1">
    <property type="entry name" value="GDP-MAN:MAN(3)GLCNAC(2)-PP-DOL ALPHA-1,2-MANNOSYLTRANSFERASE"/>
    <property type="match status" value="1"/>
</dbReference>
<proteinExistence type="inferred from homology"/>
<evidence type="ECO:0000313" key="19">
    <source>
        <dbReference type="Proteomes" id="UP000319257"/>
    </source>
</evidence>
<dbReference type="InterPro" id="IPR001296">
    <property type="entry name" value="Glyco_trans_1"/>
</dbReference>
<dbReference type="EMBL" id="SKBQ01000045">
    <property type="protein sequence ID" value="TPX11852.1"/>
    <property type="molecule type" value="Genomic_DNA"/>
</dbReference>
<protein>
    <recommendedName>
        <fullName evidence="5 14">GDP-Man:Man(3)GlcNAc(2)-PP-Dol alpha-1,2-mannosyltransferase</fullName>
        <ecNumber evidence="4 14">2.4.1.131</ecNumber>
    </recommendedName>
</protein>
<keyword evidence="8" id="KW-0812">Transmembrane</keyword>
<dbReference type="Pfam" id="PF15924">
    <property type="entry name" value="ALG11_N"/>
    <property type="match status" value="1"/>
</dbReference>
<dbReference type="InParanoid" id="A0A507API0"/>
<reference evidence="18 19" key="1">
    <citation type="submission" date="2019-06" db="EMBL/GenBank/DDBJ databases">
        <title>Draft genome sequence of the filamentous fungus Phialemoniopsis curvata isolated from diesel fuel.</title>
        <authorList>
            <person name="Varaljay V.A."/>
            <person name="Lyon W.J."/>
            <person name="Crouch A.L."/>
            <person name="Drake C.E."/>
            <person name="Hollomon J.M."/>
            <person name="Nadeau L.J."/>
            <person name="Nunn H.S."/>
            <person name="Stevenson B.S."/>
            <person name="Bojanowski C.L."/>
            <person name="Crookes-Goodson W.J."/>
        </authorList>
    </citation>
    <scope>NUCLEOTIDE SEQUENCE [LARGE SCALE GENOMIC DNA]</scope>
    <source>
        <strain evidence="18 19">D216</strain>
    </source>
</reference>
<feature type="region of interest" description="Disordered" evidence="15">
    <location>
        <begin position="65"/>
        <end position="91"/>
    </location>
</feature>
<evidence type="ECO:0000313" key="18">
    <source>
        <dbReference type="EMBL" id="TPX11852.1"/>
    </source>
</evidence>
<dbReference type="FunCoup" id="A0A507API0">
    <property type="interactions" value="396"/>
</dbReference>
<name>A0A507API0_9PEZI</name>
<dbReference type="GO" id="GO:0006487">
    <property type="term" value="P:protein N-linked glycosylation"/>
    <property type="evidence" value="ECO:0007669"/>
    <property type="project" value="TreeGrafter"/>
</dbReference>
<sequence>MGIRNTILLLAFLPVLAILVLPLLWSSVGSLFGVYLRRKTEGRRQHLVQLMNEDEKSWRLRTSLSSKDTSSDDDWENVESHSAGSSGNGEKGSKDFSGIVGFFHPFCNAGGGGERVLWAAIRATQKRWPNAKCVVYTGDHEVNKEAILRRVKDRFNIQLHPPSVTFLYLSTRHLVLASTWPYFTLAGQSLGSIVMAWDAFSLLVPDIFIDTMGYAFALGLSKLLFKHVPTGAYVHYPTISTDMLESLDPNSTVGSQGVNAGKGVGARGYVKKSYWQIFAMLYSWVGSSVDVVMTNSTWTQAHIKKLWGPLRDAKHKKNQIAIVYPPVAVRELEQEVEVSAATEKKREKVLVYIAQFRPEKNHQLILQAFGEFLKKGSEASKNARLVLIGSVRDDADSKRVYKLRLYVNELQIKDQVEFHLDASWPEILEWLQKASVGVNAMWNEHFGIGVVEYQAAGLISVVHDSGGPKLDIVTNIDGEPTGFHASTASEFAEGFEKALSLPNPLAVRERARRSAKRFTEEEFAKKWIEHTEKLVAMCA</sequence>
<feature type="domain" description="ALG11 mannosyltransferase N-terminal" evidence="17">
    <location>
        <begin position="99"/>
        <end position="307"/>
    </location>
</feature>
<comment type="catalytic activity">
    <reaction evidence="12 14">
        <text>an alpha-D-Man-(1-&gt;3)-[alpha-D-Man-(1-&gt;6)]-beta-D-Man-(1-&gt;4)-beta-D-GlcNAc-(1-&gt;4)-alpha-D-GlcNAc-diphospho-di-trans,poly-cis-dolichol + 2 GDP-alpha-D-mannose = an alpha-D-Man-(1-&gt;2)-alpha-D-Man-(1-&gt;2)-alpha-D-Man-(1-&gt;3)-[alpha-D-Man-(1-&gt;6)]-beta-D-Man-(1-&gt;4)-beta-D-GlcNAc-(1-&gt;4)-alpha-D-GlcNAc-diphospho-di-trans,poly-cis-dolichol + 2 GDP + 2 H(+)</text>
        <dbReference type="Rhea" id="RHEA:29523"/>
        <dbReference type="Rhea" id="RHEA-COMP:19515"/>
        <dbReference type="Rhea" id="RHEA-COMP:19516"/>
        <dbReference type="ChEBI" id="CHEBI:15378"/>
        <dbReference type="ChEBI" id="CHEBI:57527"/>
        <dbReference type="ChEBI" id="CHEBI:58189"/>
        <dbReference type="ChEBI" id="CHEBI:132511"/>
        <dbReference type="ChEBI" id="CHEBI:132515"/>
        <dbReference type="EC" id="2.4.1.131"/>
    </reaction>
    <physiologicalReaction direction="left-to-right" evidence="12 14">
        <dbReference type="Rhea" id="RHEA:29524"/>
    </physiologicalReaction>
</comment>
<evidence type="ECO:0000259" key="16">
    <source>
        <dbReference type="Pfam" id="PF00534"/>
    </source>
</evidence>
<dbReference type="RefSeq" id="XP_030993563.1">
    <property type="nucleotide sequence ID" value="XM_031142084.1"/>
</dbReference>
<accession>A0A507API0</accession>
<evidence type="ECO:0000256" key="8">
    <source>
        <dbReference type="ARBA" id="ARBA00022692"/>
    </source>
</evidence>
<comment type="function">
    <text evidence="13 14">GDP-Man:Man(3)GlcNAc(2)-PP-Dol alpha-1,2-mannosyltransferase that operates in the biosynthetic pathway of dolichol-linked oligosaccharides, the glycan precursors employed in protein asparagine (N)-glycosylation. The assembly of dolichol-linked oligosaccharides begins on the cytosolic side of the endoplasmic reticulum membrane and finishes in its lumen. The sequential addition of sugars to dolichol pyrophosphate produces dolichol-linked oligosaccharides containing fourteen sugars, including two GlcNAcs, nine mannoses and three glucoses. Once assembled, the oligosaccharide is transferred from the lipid to nascent proteins by oligosaccharyltransferases. Catalyzes, on the cytoplasmic face of the endoplasmic reticulum, the addition of the fourth and fifth mannose residues to the dolichol-linked oligosaccharide chain, to produce Man(5)GlcNAc(2)-PP-dolichol core oligosaccharide.</text>
</comment>
<dbReference type="InterPro" id="IPR031814">
    <property type="entry name" value="ALG11_N"/>
</dbReference>
<organism evidence="18 19">
    <name type="scientific">Thyridium curvatum</name>
    <dbReference type="NCBI Taxonomy" id="1093900"/>
    <lineage>
        <taxon>Eukaryota</taxon>
        <taxon>Fungi</taxon>
        <taxon>Dikarya</taxon>
        <taxon>Ascomycota</taxon>
        <taxon>Pezizomycotina</taxon>
        <taxon>Sordariomycetes</taxon>
        <taxon>Sordariomycetidae</taxon>
        <taxon>Thyridiales</taxon>
        <taxon>Thyridiaceae</taxon>
        <taxon>Thyridium</taxon>
    </lineage>
</organism>
<evidence type="ECO:0000256" key="7">
    <source>
        <dbReference type="ARBA" id="ARBA00022679"/>
    </source>
</evidence>
<dbReference type="Proteomes" id="UP000319257">
    <property type="component" value="Unassembled WGS sequence"/>
</dbReference>
<keyword evidence="19" id="KW-1185">Reference proteome</keyword>
<evidence type="ECO:0000256" key="13">
    <source>
        <dbReference type="ARBA" id="ARBA00056799"/>
    </source>
</evidence>
<keyword evidence="7 14" id="KW-0808">Transferase</keyword>
<evidence type="ECO:0000256" key="14">
    <source>
        <dbReference type="RuleBase" id="RU367051"/>
    </source>
</evidence>
<keyword evidence="11" id="KW-0472">Membrane</keyword>